<dbReference type="PANTHER" id="PTHR44809">
    <property type="match status" value="1"/>
</dbReference>
<keyword evidence="2" id="KW-0802">TPR repeat</keyword>
<evidence type="ECO:0000256" key="1">
    <source>
        <dbReference type="ARBA" id="ARBA00022737"/>
    </source>
</evidence>
<evidence type="ECO:0000313" key="8">
    <source>
        <dbReference type="Proteomes" id="UP000299102"/>
    </source>
</evidence>
<protein>
    <submittedName>
        <fullName evidence="7">Transmembrane and TPR repeat-containing protein 1</fullName>
    </submittedName>
</protein>
<keyword evidence="5" id="KW-0732">Signal</keyword>
<feature type="transmembrane region" description="Helical" evidence="4">
    <location>
        <begin position="140"/>
        <end position="158"/>
    </location>
</feature>
<keyword evidence="3 4" id="KW-0472">Membrane</keyword>
<feature type="transmembrane region" description="Helical" evidence="4">
    <location>
        <begin position="58"/>
        <end position="75"/>
    </location>
</feature>
<feature type="signal peptide" evidence="5">
    <location>
        <begin position="1"/>
        <end position="20"/>
    </location>
</feature>
<dbReference type="OrthoDB" id="1658288at2759"/>
<keyword evidence="4" id="KW-1133">Transmembrane helix</keyword>
<dbReference type="STRING" id="151549.A0A4C1UUU4"/>
<dbReference type="EMBL" id="BGZK01000230">
    <property type="protein sequence ID" value="GBP30251.1"/>
    <property type="molecule type" value="Genomic_DNA"/>
</dbReference>
<dbReference type="AlphaFoldDB" id="A0A4C1UUU4"/>
<evidence type="ECO:0000256" key="5">
    <source>
        <dbReference type="SAM" id="SignalP"/>
    </source>
</evidence>
<keyword evidence="8" id="KW-1185">Reference proteome</keyword>
<dbReference type="InterPro" id="IPR013618">
    <property type="entry name" value="TMTC_DUF1736"/>
</dbReference>
<keyword evidence="4 7" id="KW-0812">Transmembrane</keyword>
<accession>A0A4C1UUU4</accession>
<gene>
    <name evidence="7" type="primary">Tmtc1</name>
    <name evidence="7" type="ORF">EVAR_94561_1</name>
</gene>
<feature type="chain" id="PRO_5020037676" evidence="5">
    <location>
        <begin position="21"/>
        <end position="164"/>
    </location>
</feature>
<name>A0A4C1UUU4_EUMVA</name>
<evidence type="ECO:0000256" key="3">
    <source>
        <dbReference type="ARBA" id="ARBA00023136"/>
    </source>
</evidence>
<dbReference type="InterPro" id="IPR052943">
    <property type="entry name" value="TMTC_O-mannosyl-trnsfr"/>
</dbReference>
<feature type="transmembrane region" description="Helical" evidence="4">
    <location>
        <begin position="96"/>
        <end position="120"/>
    </location>
</feature>
<feature type="domain" description="DUF1736" evidence="6">
    <location>
        <begin position="78"/>
        <end position="150"/>
    </location>
</feature>
<proteinExistence type="predicted"/>
<evidence type="ECO:0000256" key="4">
    <source>
        <dbReference type="SAM" id="Phobius"/>
    </source>
</evidence>
<organism evidence="7 8">
    <name type="scientific">Eumeta variegata</name>
    <name type="common">Bagworm moth</name>
    <name type="synonym">Eumeta japonica</name>
    <dbReference type="NCBI Taxonomy" id="151549"/>
    <lineage>
        <taxon>Eukaryota</taxon>
        <taxon>Metazoa</taxon>
        <taxon>Ecdysozoa</taxon>
        <taxon>Arthropoda</taxon>
        <taxon>Hexapoda</taxon>
        <taxon>Insecta</taxon>
        <taxon>Pterygota</taxon>
        <taxon>Neoptera</taxon>
        <taxon>Endopterygota</taxon>
        <taxon>Lepidoptera</taxon>
        <taxon>Glossata</taxon>
        <taxon>Ditrysia</taxon>
        <taxon>Tineoidea</taxon>
        <taxon>Psychidae</taxon>
        <taxon>Oiketicinae</taxon>
        <taxon>Eumeta</taxon>
    </lineage>
</organism>
<evidence type="ECO:0000256" key="2">
    <source>
        <dbReference type="ARBA" id="ARBA00022803"/>
    </source>
</evidence>
<sequence length="164" mass="17890">MWRGCALAALGVLAKETGLAALLANAAIDLHRSWAVAATTNKNGNRWTWSQSGLPRRLARWAAALALVAGVRLLLLQGALPVFSPQDNPPAFHPHLLVRVMTFWYLAAFNWWLLLCPWGLSHDWQMGSVPLLTSPADPRNLLTGAALLALAALAYRCFADLEVD</sequence>
<comment type="caution">
    <text evidence="7">The sequence shown here is derived from an EMBL/GenBank/DDBJ whole genome shotgun (WGS) entry which is preliminary data.</text>
</comment>
<evidence type="ECO:0000313" key="7">
    <source>
        <dbReference type="EMBL" id="GBP30251.1"/>
    </source>
</evidence>
<dbReference type="PANTHER" id="PTHR44809:SF1">
    <property type="entry name" value="PROTEIN O-MANNOSYL-TRANSFERASE TMTC1"/>
    <property type="match status" value="1"/>
</dbReference>
<reference evidence="7 8" key="1">
    <citation type="journal article" date="2019" name="Commun. Biol.">
        <title>The bagworm genome reveals a unique fibroin gene that provides high tensile strength.</title>
        <authorList>
            <person name="Kono N."/>
            <person name="Nakamura H."/>
            <person name="Ohtoshi R."/>
            <person name="Tomita M."/>
            <person name="Numata K."/>
            <person name="Arakawa K."/>
        </authorList>
    </citation>
    <scope>NUCLEOTIDE SEQUENCE [LARGE SCALE GENOMIC DNA]</scope>
</reference>
<dbReference type="Pfam" id="PF08409">
    <property type="entry name" value="TMTC_DUF1736"/>
    <property type="match status" value="1"/>
</dbReference>
<dbReference type="Proteomes" id="UP000299102">
    <property type="component" value="Unassembled WGS sequence"/>
</dbReference>
<keyword evidence="1" id="KW-0677">Repeat</keyword>
<evidence type="ECO:0000259" key="6">
    <source>
        <dbReference type="Pfam" id="PF08409"/>
    </source>
</evidence>